<dbReference type="InterPro" id="IPR025589">
    <property type="entry name" value="Toprim_C_rpt"/>
</dbReference>
<dbReference type="PROSITE" id="PS00396">
    <property type="entry name" value="TOPO_IA_1"/>
    <property type="match status" value="1"/>
</dbReference>
<name>A0A2M6WCE5_9BACT</name>
<dbReference type="Gene3D" id="1.10.290.10">
    <property type="entry name" value="Topoisomerase I, domain 4"/>
    <property type="match status" value="1"/>
</dbReference>
<keyword evidence="7" id="KW-0238">DNA-binding</keyword>
<evidence type="ECO:0000259" key="13">
    <source>
        <dbReference type="PROSITE" id="PS50880"/>
    </source>
</evidence>
<dbReference type="SMART" id="SM00437">
    <property type="entry name" value="TOP1Ac"/>
    <property type="match status" value="1"/>
</dbReference>
<dbReference type="InterPro" id="IPR006171">
    <property type="entry name" value="TOPRIM_dom"/>
</dbReference>
<dbReference type="InterPro" id="IPR028612">
    <property type="entry name" value="Topoisom_1_IA"/>
</dbReference>
<dbReference type="Proteomes" id="UP000230543">
    <property type="component" value="Unassembled WGS sequence"/>
</dbReference>
<dbReference type="Pfam" id="PF01131">
    <property type="entry name" value="Topoisom_bac"/>
    <property type="match status" value="1"/>
</dbReference>
<comment type="caution">
    <text evidence="15">The sequence shown here is derived from an EMBL/GenBank/DDBJ whole genome shotgun (WGS) entry which is preliminary data.</text>
</comment>
<dbReference type="NCBIfam" id="TIGR01051">
    <property type="entry name" value="topA_bact"/>
    <property type="match status" value="1"/>
</dbReference>
<evidence type="ECO:0000313" key="16">
    <source>
        <dbReference type="Proteomes" id="UP000230543"/>
    </source>
</evidence>
<dbReference type="PROSITE" id="PS50880">
    <property type="entry name" value="TOPRIM"/>
    <property type="match status" value="1"/>
</dbReference>
<dbReference type="InterPro" id="IPR023405">
    <property type="entry name" value="Topo_IA_core_domain"/>
</dbReference>
<dbReference type="Pfam" id="PF01751">
    <property type="entry name" value="Toprim"/>
    <property type="match status" value="1"/>
</dbReference>
<evidence type="ECO:0000256" key="7">
    <source>
        <dbReference type="ARBA" id="ARBA00023125"/>
    </source>
</evidence>
<comment type="catalytic activity">
    <reaction evidence="1">
        <text>ATP-independent breakage of single-stranded DNA, followed by passage and rejoining.</text>
        <dbReference type="EC" id="5.6.2.1"/>
    </reaction>
</comment>
<dbReference type="GO" id="GO:0003677">
    <property type="term" value="F:DNA binding"/>
    <property type="evidence" value="ECO:0007669"/>
    <property type="project" value="UniProtKB-KW"/>
</dbReference>
<evidence type="ECO:0000256" key="11">
    <source>
        <dbReference type="ARBA" id="ARBA00032235"/>
    </source>
</evidence>
<dbReference type="InterPro" id="IPR013826">
    <property type="entry name" value="Topo_IA_cen_sub3"/>
</dbReference>
<reference evidence="16" key="1">
    <citation type="submission" date="2017-09" db="EMBL/GenBank/DDBJ databases">
        <title>Depth-based differentiation of microbial function through sediment-hosted aquifers and enrichment of novel symbionts in the deep terrestrial subsurface.</title>
        <authorList>
            <person name="Probst A.J."/>
            <person name="Ladd B."/>
            <person name="Jarett J.K."/>
            <person name="Geller-Mcgrath D.E."/>
            <person name="Sieber C.M.K."/>
            <person name="Emerson J.B."/>
            <person name="Anantharaman K."/>
            <person name="Thomas B.C."/>
            <person name="Malmstrom R."/>
            <person name="Stieglmeier M."/>
            <person name="Klingl A."/>
            <person name="Woyke T."/>
            <person name="Ryan C.M."/>
            <person name="Banfield J.F."/>
        </authorList>
    </citation>
    <scope>NUCLEOTIDE SEQUENCE [LARGE SCALE GENOMIC DNA]</scope>
</reference>
<evidence type="ECO:0000256" key="5">
    <source>
        <dbReference type="ARBA" id="ARBA00022842"/>
    </source>
</evidence>
<dbReference type="SMART" id="SM00493">
    <property type="entry name" value="TOPRIM"/>
    <property type="match status" value="1"/>
</dbReference>
<accession>A0A2M6WCE5</accession>
<dbReference type="Gene3D" id="3.40.50.140">
    <property type="match status" value="1"/>
</dbReference>
<dbReference type="GO" id="GO:0003917">
    <property type="term" value="F:DNA topoisomerase type I (single strand cut, ATP-independent) activity"/>
    <property type="evidence" value="ECO:0007669"/>
    <property type="project" value="UniProtKB-EC"/>
</dbReference>
<protein>
    <recommendedName>
        <fullName evidence="3">DNA topoisomerase</fullName>
        <ecNumber evidence="3">5.6.2.1</ecNumber>
    </recommendedName>
    <alternativeName>
        <fullName evidence="12">Omega-protein</fullName>
    </alternativeName>
    <alternativeName>
        <fullName evidence="11">Relaxing enzyme</fullName>
    </alternativeName>
    <alternativeName>
        <fullName evidence="9">Swivelase</fullName>
    </alternativeName>
    <alternativeName>
        <fullName evidence="10">Untwisting enzyme</fullName>
    </alternativeName>
</protein>
<dbReference type="GO" id="GO:0046872">
    <property type="term" value="F:metal ion binding"/>
    <property type="evidence" value="ECO:0007669"/>
    <property type="project" value="UniProtKB-KW"/>
</dbReference>
<evidence type="ECO:0000259" key="14">
    <source>
        <dbReference type="PROSITE" id="PS52039"/>
    </source>
</evidence>
<evidence type="ECO:0000256" key="8">
    <source>
        <dbReference type="ARBA" id="ARBA00023235"/>
    </source>
</evidence>
<evidence type="ECO:0000256" key="12">
    <source>
        <dbReference type="ARBA" id="ARBA00032877"/>
    </source>
</evidence>
<evidence type="ECO:0000256" key="1">
    <source>
        <dbReference type="ARBA" id="ARBA00000213"/>
    </source>
</evidence>
<evidence type="ECO:0000313" key="15">
    <source>
        <dbReference type="EMBL" id="PIT90385.1"/>
    </source>
</evidence>
<dbReference type="InterPro" id="IPR013825">
    <property type="entry name" value="Topo_IA_cen_sub2"/>
</dbReference>
<evidence type="ECO:0000256" key="3">
    <source>
        <dbReference type="ARBA" id="ARBA00012891"/>
    </source>
</evidence>
<dbReference type="CDD" id="cd03363">
    <property type="entry name" value="TOPRIM_TopoIA_TopoI"/>
    <property type="match status" value="1"/>
</dbReference>
<evidence type="ECO:0000256" key="6">
    <source>
        <dbReference type="ARBA" id="ARBA00023029"/>
    </source>
</evidence>
<dbReference type="SUPFAM" id="SSF56712">
    <property type="entry name" value="Prokaryotic type I DNA topoisomerase"/>
    <property type="match status" value="1"/>
</dbReference>
<comment type="similarity">
    <text evidence="2">Belongs to the type IA topoisomerase family.</text>
</comment>
<organism evidence="15 16">
    <name type="scientific">Candidatus Komeilibacteria bacterium CG10_big_fil_rev_8_21_14_0_10_41_13</name>
    <dbReference type="NCBI Taxonomy" id="1974476"/>
    <lineage>
        <taxon>Bacteria</taxon>
        <taxon>Candidatus Komeiliibacteriota</taxon>
    </lineage>
</organism>
<dbReference type="CDD" id="cd00186">
    <property type="entry name" value="TOP1Ac"/>
    <property type="match status" value="1"/>
</dbReference>
<dbReference type="InterPro" id="IPR003601">
    <property type="entry name" value="Topo_IA_2"/>
</dbReference>
<dbReference type="PROSITE" id="PS52039">
    <property type="entry name" value="TOPO_IA_2"/>
    <property type="match status" value="1"/>
</dbReference>
<sequence>ADNLIIVESPTKAKTISQFLGKGYKVESSFGHIRDLPKSKMGVDVEKGFKPDYVIPTRAKKKVGELKKLAEKADIIYYATDEDREGEAIAWHLDEVFDHPKNTKRIAFHEITKSAVEEALKNPRELNVNLVDAQQARRILDRLVGYELSPFLWKKVARGLSAGRVQSVAVRLIVEREREIEAFDKEEYWTIEAVFSKDGHNFNANLFSLDGKKLDKFDINNEQQAAEIVKKINNGQFKISRIEQKESKKNPPPPFTTSTLQQRANRMLGFSAKQTMVIAQQLYEGIKLGSQGSVGLITYMRTDSLNLSNQFLSQAQVVIKENFGNKYAQGPKKYTAKSKLAQEAHEAIRPTNPALTPQSIKQYLDPRQFKLYDLIWRRSLASQMPPAEILNTSIDVEDDKGHLFRATGSVVIFDGFLKVLPQAGDKEILPDLKEGDLVKTEKIEPLQHFTEPPARYSEATLVKALEEHGIGRPSTYAPTISTIQDRNYVIKEDKKLKPTDIGKVVNDLLVEHFTKIVDYQFTAKIEDDFDEIAEGRLKWPKMLDEFYQPFHENIMSKSETVTKADAVGMRELGRDPKSGKPIYVRMGRFGPFVQKGSKDDEEKPEFASLKKGQQMEEITLTDALQLFSLPRVAGKDEEGNEVVVNRGPFGPYAKIAGENYSLKDEDPFEVSLERVLEMVKEQKEKKANKNIKEFEGTEVKVLNGRYGPYITDGEKNAKIPKDVKPEDLTLSQCQELLEKAPVRKRRK</sequence>
<keyword evidence="5" id="KW-0460">Magnesium</keyword>
<dbReference type="EMBL" id="PFBO01000089">
    <property type="protein sequence ID" value="PIT90385.1"/>
    <property type="molecule type" value="Genomic_DNA"/>
</dbReference>
<evidence type="ECO:0000256" key="9">
    <source>
        <dbReference type="ARBA" id="ARBA00030003"/>
    </source>
</evidence>
<dbReference type="InterPro" id="IPR000380">
    <property type="entry name" value="Topo_IA"/>
</dbReference>
<keyword evidence="8 15" id="KW-0413">Isomerase</keyword>
<keyword evidence="4" id="KW-0479">Metal-binding</keyword>
<dbReference type="InterPro" id="IPR005733">
    <property type="entry name" value="TopoI_bac-type"/>
</dbReference>
<dbReference type="Gene3D" id="1.10.460.10">
    <property type="entry name" value="Topoisomerase I, domain 2"/>
    <property type="match status" value="1"/>
</dbReference>
<dbReference type="InterPro" id="IPR034149">
    <property type="entry name" value="TOPRIM_TopoI"/>
</dbReference>
<feature type="domain" description="Topo IA-type catalytic" evidence="14">
    <location>
        <begin position="127"/>
        <end position="555"/>
    </location>
</feature>
<gene>
    <name evidence="15" type="ORF">COU22_02450</name>
</gene>
<dbReference type="AlphaFoldDB" id="A0A2M6WCE5"/>
<dbReference type="GO" id="GO:0006265">
    <property type="term" value="P:DNA topological change"/>
    <property type="evidence" value="ECO:0007669"/>
    <property type="project" value="InterPro"/>
</dbReference>
<feature type="non-terminal residue" evidence="15">
    <location>
        <position position="1"/>
    </location>
</feature>
<proteinExistence type="inferred from homology"/>
<evidence type="ECO:0000256" key="10">
    <source>
        <dbReference type="ARBA" id="ARBA00031985"/>
    </source>
</evidence>
<dbReference type="EC" id="5.6.2.1" evidence="3"/>
<keyword evidence="6" id="KW-0799">Topoisomerase</keyword>
<dbReference type="SMART" id="SM00436">
    <property type="entry name" value="TOP1Bc"/>
    <property type="match status" value="1"/>
</dbReference>
<dbReference type="InterPro" id="IPR013824">
    <property type="entry name" value="Topo_IA_cen_sub1"/>
</dbReference>
<dbReference type="PANTHER" id="PTHR42785:SF1">
    <property type="entry name" value="DNA TOPOISOMERASE"/>
    <property type="match status" value="1"/>
</dbReference>
<dbReference type="Gene3D" id="2.70.20.10">
    <property type="entry name" value="Topoisomerase I, domain 3"/>
    <property type="match status" value="1"/>
</dbReference>
<dbReference type="InterPro" id="IPR023406">
    <property type="entry name" value="Topo_IA_AS"/>
</dbReference>
<feature type="domain" description="Toprim" evidence="13">
    <location>
        <begin position="2"/>
        <end position="112"/>
    </location>
</feature>
<dbReference type="InterPro" id="IPR013497">
    <property type="entry name" value="Topo_IA_cen"/>
</dbReference>
<dbReference type="PANTHER" id="PTHR42785">
    <property type="entry name" value="DNA TOPOISOMERASE, TYPE IA, CORE"/>
    <property type="match status" value="1"/>
</dbReference>
<dbReference type="HAMAP" id="MF_00952">
    <property type="entry name" value="Topoisom_1_prok"/>
    <property type="match status" value="1"/>
</dbReference>
<dbReference type="PRINTS" id="PR00417">
    <property type="entry name" value="PRTPISMRASEI"/>
</dbReference>
<evidence type="ECO:0000256" key="4">
    <source>
        <dbReference type="ARBA" id="ARBA00022723"/>
    </source>
</evidence>
<evidence type="ECO:0000256" key="2">
    <source>
        <dbReference type="ARBA" id="ARBA00009446"/>
    </source>
</evidence>
<dbReference type="InterPro" id="IPR003602">
    <property type="entry name" value="Topo_IA_DNA-bd_dom"/>
</dbReference>
<dbReference type="Pfam" id="PF13368">
    <property type="entry name" value="Toprim_C_rpt"/>
    <property type="match status" value="3"/>
</dbReference>